<accession>A0ABU9RYE3</accession>
<protein>
    <recommendedName>
        <fullName evidence="4">Transcriptional regulator</fullName>
    </recommendedName>
</protein>
<dbReference type="RefSeq" id="WP_342949183.1">
    <property type="nucleotide sequence ID" value="NZ_JAYMRV010000010.1"/>
</dbReference>
<organism evidence="2 3">
    <name type="scientific">Paraburkholderia ferrariae</name>
    <dbReference type="NCBI Taxonomy" id="386056"/>
    <lineage>
        <taxon>Bacteria</taxon>
        <taxon>Pseudomonadati</taxon>
        <taxon>Pseudomonadota</taxon>
        <taxon>Betaproteobacteria</taxon>
        <taxon>Burkholderiales</taxon>
        <taxon>Burkholderiaceae</taxon>
        <taxon>Paraburkholderia</taxon>
    </lineage>
</organism>
<evidence type="ECO:0000313" key="2">
    <source>
        <dbReference type="EMBL" id="MEM5425097.1"/>
    </source>
</evidence>
<dbReference type="Proteomes" id="UP001489897">
    <property type="component" value="Unassembled WGS sequence"/>
</dbReference>
<reference evidence="2 3" key="1">
    <citation type="submission" date="2024-01" db="EMBL/GenBank/DDBJ databases">
        <title>The diversity of rhizobia nodulating Mimosa spp. in eleven states of Brazil covering several biomes is determined by host plant, location, and edaphic factors.</title>
        <authorList>
            <person name="Rouws L."/>
            <person name="Barauna A."/>
            <person name="Beukes C."/>
            <person name="De Faria S.M."/>
            <person name="Gross E."/>
            <person name="Dos Reis Junior F.B."/>
            <person name="Simon M."/>
            <person name="Maluk M."/>
            <person name="Odee D.W."/>
            <person name="Kenicer G."/>
            <person name="Young J.P.W."/>
            <person name="Reis V.M."/>
            <person name="Zilli J."/>
            <person name="James E.K."/>
        </authorList>
    </citation>
    <scope>NUCLEOTIDE SEQUENCE [LARGE SCALE GENOMIC DNA]</scope>
    <source>
        <strain evidence="2 3">JPY167</strain>
    </source>
</reference>
<name>A0ABU9RYE3_9BURK</name>
<keyword evidence="3" id="KW-1185">Reference proteome</keyword>
<feature type="compositionally biased region" description="Basic and acidic residues" evidence="1">
    <location>
        <begin position="1"/>
        <end position="18"/>
    </location>
</feature>
<evidence type="ECO:0008006" key="4">
    <source>
        <dbReference type="Google" id="ProtNLM"/>
    </source>
</evidence>
<feature type="region of interest" description="Disordered" evidence="1">
    <location>
        <begin position="1"/>
        <end position="26"/>
    </location>
</feature>
<gene>
    <name evidence="2" type="ORF">VSR73_29020</name>
</gene>
<evidence type="ECO:0000256" key="1">
    <source>
        <dbReference type="SAM" id="MobiDB-lite"/>
    </source>
</evidence>
<sequence>MSEPRNRWREQALAEWHARQGPQAAEFDDDELQKAMAEWIERWDAQQEGCAVEKE</sequence>
<comment type="caution">
    <text evidence="2">The sequence shown here is derived from an EMBL/GenBank/DDBJ whole genome shotgun (WGS) entry which is preliminary data.</text>
</comment>
<dbReference type="EMBL" id="JAYMRV010000010">
    <property type="protein sequence ID" value="MEM5425097.1"/>
    <property type="molecule type" value="Genomic_DNA"/>
</dbReference>
<proteinExistence type="predicted"/>
<evidence type="ECO:0000313" key="3">
    <source>
        <dbReference type="Proteomes" id="UP001489897"/>
    </source>
</evidence>